<dbReference type="Proteomes" id="UP000257144">
    <property type="component" value="Unassembled WGS sequence"/>
</dbReference>
<accession>A0A3D8GU53</accession>
<protein>
    <submittedName>
        <fullName evidence="2">Uncharacterized protein</fullName>
    </submittedName>
</protein>
<keyword evidence="1" id="KW-1133">Transmembrane helix</keyword>
<feature type="transmembrane region" description="Helical" evidence="1">
    <location>
        <begin position="69"/>
        <end position="88"/>
    </location>
</feature>
<reference evidence="2 3" key="1">
    <citation type="submission" date="2018-07" db="EMBL/GenBank/DDBJ databases">
        <title>Bacillus sp. YLB-04 draft genome sequence.</title>
        <authorList>
            <person name="Yu L."/>
            <person name="Tang X."/>
        </authorList>
    </citation>
    <scope>NUCLEOTIDE SEQUENCE [LARGE SCALE GENOMIC DNA]</scope>
    <source>
        <strain evidence="2 3">YLB-04</strain>
    </source>
</reference>
<sequence>MPAANQPKGDRNMLNFSGIERKSSQYILAISIMLFIGSLFMPFILVYLIQESLYNTKEIMYFKAPPSSYVTFGVGMMWIALVLLVLVITKKKYEIGKLKWLSLLFIPLSIPFFMFSIENYYYLDKEGIHSNELKSYKTIETFRWDEMKEVKEIYAKEKGDTKTKAYQFITKDNRVFELPHNKNVLPFRAGLMDMLRANQVTITDNYDEL</sequence>
<feature type="transmembrane region" description="Helical" evidence="1">
    <location>
        <begin position="100"/>
        <end position="123"/>
    </location>
</feature>
<keyword evidence="3" id="KW-1185">Reference proteome</keyword>
<proteinExistence type="predicted"/>
<organism evidence="2 3">
    <name type="scientific">Neobacillus piezotolerans</name>
    <dbReference type="NCBI Taxonomy" id="2259171"/>
    <lineage>
        <taxon>Bacteria</taxon>
        <taxon>Bacillati</taxon>
        <taxon>Bacillota</taxon>
        <taxon>Bacilli</taxon>
        <taxon>Bacillales</taxon>
        <taxon>Bacillaceae</taxon>
        <taxon>Neobacillus</taxon>
    </lineage>
</organism>
<dbReference type="EMBL" id="QNQT01000002">
    <property type="protein sequence ID" value="RDU37927.1"/>
    <property type="molecule type" value="Genomic_DNA"/>
</dbReference>
<keyword evidence="1" id="KW-0472">Membrane</keyword>
<keyword evidence="1" id="KW-0812">Transmembrane</keyword>
<name>A0A3D8GU53_9BACI</name>
<dbReference type="AlphaFoldDB" id="A0A3D8GU53"/>
<comment type="caution">
    <text evidence="2">The sequence shown here is derived from an EMBL/GenBank/DDBJ whole genome shotgun (WGS) entry which is preliminary data.</text>
</comment>
<evidence type="ECO:0000313" key="3">
    <source>
        <dbReference type="Proteomes" id="UP000257144"/>
    </source>
</evidence>
<gene>
    <name evidence="2" type="ORF">DRW41_08950</name>
</gene>
<evidence type="ECO:0000313" key="2">
    <source>
        <dbReference type="EMBL" id="RDU37927.1"/>
    </source>
</evidence>
<evidence type="ECO:0000256" key="1">
    <source>
        <dbReference type="SAM" id="Phobius"/>
    </source>
</evidence>
<feature type="transmembrane region" description="Helical" evidence="1">
    <location>
        <begin position="26"/>
        <end position="49"/>
    </location>
</feature>